<accession>A0ABQ8KKD5</accession>
<keyword evidence="3" id="KW-1185">Reference proteome</keyword>
<evidence type="ECO:0008006" key="4">
    <source>
        <dbReference type="Google" id="ProtNLM"/>
    </source>
</evidence>
<feature type="compositionally biased region" description="Acidic residues" evidence="1">
    <location>
        <begin position="348"/>
        <end position="362"/>
    </location>
</feature>
<organism evidence="2 3">
    <name type="scientific">Rhodofomes roseus</name>
    <dbReference type="NCBI Taxonomy" id="34475"/>
    <lineage>
        <taxon>Eukaryota</taxon>
        <taxon>Fungi</taxon>
        <taxon>Dikarya</taxon>
        <taxon>Basidiomycota</taxon>
        <taxon>Agaricomycotina</taxon>
        <taxon>Agaricomycetes</taxon>
        <taxon>Polyporales</taxon>
        <taxon>Rhodofomes</taxon>
    </lineage>
</organism>
<dbReference type="GeneID" id="72004070"/>
<dbReference type="EMBL" id="JADCUA010000007">
    <property type="protein sequence ID" value="KAH9838561.1"/>
    <property type="molecule type" value="Genomic_DNA"/>
</dbReference>
<protein>
    <recommendedName>
        <fullName evidence="4">F-box domain-containing protein</fullName>
    </recommendedName>
</protein>
<reference evidence="2 3" key="1">
    <citation type="journal article" date="2021" name="Environ. Microbiol.">
        <title>Gene family expansions and transcriptome signatures uncover fungal adaptations to wood decay.</title>
        <authorList>
            <person name="Hage H."/>
            <person name="Miyauchi S."/>
            <person name="Viragh M."/>
            <person name="Drula E."/>
            <person name="Min B."/>
            <person name="Chaduli D."/>
            <person name="Navarro D."/>
            <person name="Favel A."/>
            <person name="Norest M."/>
            <person name="Lesage-Meessen L."/>
            <person name="Balint B."/>
            <person name="Merenyi Z."/>
            <person name="de Eugenio L."/>
            <person name="Morin E."/>
            <person name="Martinez A.T."/>
            <person name="Baldrian P."/>
            <person name="Stursova M."/>
            <person name="Martinez M.J."/>
            <person name="Novotny C."/>
            <person name="Magnuson J.K."/>
            <person name="Spatafora J.W."/>
            <person name="Maurice S."/>
            <person name="Pangilinan J."/>
            <person name="Andreopoulos W."/>
            <person name="LaButti K."/>
            <person name="Hundley H."/>
            <person name="Na H."/>
            <person name="Kuo A."/>
            <person name="Barry K."/>
            <person name="Lipzen A."/>
            <person name="Henrissat B."/>
            <person name="Riley R."/>
            <person name="Ahrendt S."/>
            <person name="Nagy L.G."/>
            <person name="Grigoriev I.V."/>
            <person name="Martin F."/>
            <person name="Rosso M.N."/>
        </authorList>
    </citation>
    <scope>NUCLEOTIDE SEQUENCE [LARGE SCALE GENOMIC DNA]</scope>
    <source>
        <strain evidence="2 3">CIRM-BRFM 1785</strain>
    </source>
</reference>
<evidence type="ECO:0000313" key="2">
    <source>
        <dbReference type="EMBL" id="KAH9838561.1"/>
    </source>
</evidence>
<feature type="region of interest" description="Disordered" evidence="1">
    <location>
        <begin position="338"/>
        <end position="397"/>
    </location>
</feature>
<proteinExistence type="predicted"/>
<name>A0ABQ8KKD5_9APHY</name>
<dbReference type="RefSeq" id="XP_047780476.1">
    <property type="nucleotide sequence ID" value="XM_047923338.1"/>
</dbReference>
<gene>
    <name evidence="2" type="ORF">C8Q71DRAFT_751843</name>
</gene>
<evidence type="ECO:0000256" key="1">
    <source>
        <dbReference type="SAM" id="MobiDB-lite"/>
    </source>
</evidence>
<dbReference type="Proteomes" id="UP000814176">
    <property type="component" value="Unassembled WGS sequence"/>
</dbReference>
<sequence length="397" mass="44761">MGQYWQFINIDRRQTMDTVGLKLGEIIHWTDPTTLIELLAIPRKPKPYERSIEQGHSKDTRDLGALDIPFDVLVRIFAIIDHEDILDAACLALTNSFLRVIGQKRMYDELLAYHAPWHLERIICVGDYLQGDDLPPNILKEHEKESLSGDFPDSEYGPHGARLYHAGDTWINISYPKTLWRKRTSVTKGRLSGAERREVHNMVRADFSWDGRRETEWILCNWTRAEYVRTSGVARLTDSAIDGPWTDNFLSLGHVLLTQICWSSDPSIAMAYEGPLHRGRWAGHYIAITTVDQLTENISFSAKKNWVDVTKEVIAQVLEIWRADDPRVLAPHLRLKGADDASDSIPDATDEEDRVQSEEDPEAADKGALAGGEVSGDRGEDGASKDGDNGTSGDEER</sequence>
<comment type="caution">
    <text evidence="2">The sequence shown here is derived from an EMBL/GenBank/DDBJ whole genome shotgun (WGS) entry which is preliminary data.</text>
</comment>
<feature type="compositionally biased region" description="Basic and acidic residues" evidence="1">
    <location>
        <begin position="375"/>
        <end position="388"/>
    </location>
</feature>
<evidence type="ECO:0000313" key="3">
    <source>
        <dbReference type="Proteomes" id="UP000814176"/>
    </source>
</evidence>